<keyword evidence="1" id="KW-0472">Membrane</keyword>
<dbReference type="STRING" id="455432.AWN90_04445"/>
<proteinExistence type="predicted"/>
<dbReference type="AlphaFoldDB" id="A0A164IYK6"/>
<dbReference type="EMBL" id="LWGR01000016">
    <property type="protein sequence ID" value="KZM69864.1"/>
    <property type="molecule type" value="Genomic_DNA"/>
</dbReference>
<name>A0A164IYK6_9NOCA</name>
<accession>A0A164IYK6</accession>
<dbReference type="Proteomes" id="UP000076512">
    <property type="component" value="Unassembled WGS sequence"/>
</dbReference>
<sequence>MAARNAVDRPEDRIRAAKDTGLRNLPFHGYDANRIWLALVALALDLLAWMPMLALADHDARRWEPKALRLRLFSIPARLARHARQTHLRLSAHNPWTALALTALTRLQPG</sequence>
<dbReference type="Pfam" id="PF13701">
    <property type="entry name" value="DDE_Tnp_1_4"/>
    <property type="match status" value="1"/>
</dbReference>
<evidence type="ECO:0000313" key="4">
    <source>
        <dbReference type="Proteomes" id="UP000076512"/>
    </source>
</evidence>
<gene>
    <name evidence="3" type="ORF">AWN90_04445</name>
</gene>
<evidence type="ECO:0000313" key="3">
    <source>
        <dbReference type="EMBL" id="KZM69864.1"/>
    </source>
</evidence>
<feature type="domain" description="Transposase DDE" evidence="2">
    <location>
        <begin position="10"/>
        <end position="108"/>
    </location>
</feature>
<keyword evidence="1" id="KW-1133">Transmembrane helix</keyword>
<keyword evidence="1" id="KW-0812">Transmembrane</keyword>
<reference evidence="3 4" key="1">
    <citation type="submission" date="2016-04" db="EMBL/GenBank/DDBJ databases">
        <authorList>
            <person name="Evans L.H."/>
            <person name="Alamgir A."/>
            <person name="Owens N."/>
            <person name="Weber N.D."/>
            <person name="Virtaneva K."/>
            <person name="Barbian K."/>
            <person name="Babar A."/>
            <person name="Rosenke K."/>
        </authorList>
    </citation>
    <scope>NUCLEOTIDE SEQUENCE [LARGE SCALE GENOMIC DNA]</scope>
    <source>
        <strain evidence="3 4">IFM 0406</strain>
    </source>
</reference>
<comment type="caution">
    <text evidence="3">The sequence shown here is derived from an EMBL/GenBank/DDBJ whole genome shotgun (WGS) entry which is preliminary data.</text>
</comment>
<evidence type="ECO:0000259" key="2">
    <source>
        <dbReference type="Pfam" id="PF13701"/>
    </source>
</evidence>
<protein>
    <recommendedName>
        <fullName evidence="2">Transposase DDE domain-containing protein</fullName>
    </recommendedName>
</protein>
<feature type="transmembrane region" description="Helical" evidence="1">
    <location>
        <begin position="35"/>
        <end position="56"/>
    </location>
</feature>
<evidence type="ECO:0000256" key="1">
    <source>
        <dbReference type="SAM" id="Phobius"/>
    </source>
</evidence>
<keyword evidence="4" id="KW-1185">Reference proteome</keyword>
<dbReference type="InterPro" id="IPR025668">
    <property type="entry name" value="Tnp_DDE_dom"/>
</dbReference>
<organism evidence="3 4">
    <name type="scientific">Nocardia terpenica</name>
    <dbReference type="NCBI Taxonomy" id="455432"/>
    <lineage>
        <taxon>Bacteria</taxon>
        <taxon>Bacillati</taxon>
        <taxon>Actinomycetota</taxon>
        <taxon>Actinomycetes</taxon>
        <taxon>Mycobacteriales</taxon>
        <taxon>Nocardiaceae</taxon>
        <taxon>Nocardia</taxon>
    </lineage>
</organism>